<dbReference type="eggNOG" id="ENOG5032ZY0">
    <property type="taxonomic scope" value="Bacteria"/>
</dbReference>
<gene>
    <name evidence="2" type="ORF">ERS008530_00988</name>
</gene>
<evidence type="ECO:0000259" key="1">
    <source>
        <dbReference type="Pfam" id="PF24295"/>
    </source>
</evidence>
<dbReference type="InterPro" id="IPR054657">
    <property type="entry name" value="T6SS_periplasmic_put"/>
</dbReference>
<dbReference type="STRING" id="631.CH53_3416"/>
<reference evidence="2 3" key="1">
    <citation type="submission" date="2015-03" db="EMBL/GenBank/DDBJ databases">
        <authorList>
            <person name="Murphy D."/>
        </authorList>
    </citation>
    <scope>NUCLEOTIDE SEQUENCE [LARGE SCALE GENOMIC DNA]</scope>
    <source>
        <strain evidence="2 3">BR165/97</strain>
    </source>
</reference>
<dbReference type="Pfam" id="PF24295">
    <property type="entry name" value="DUF7480"/>
    <property type="match status" value="1"/>
</dbReference>
<dbReference type="EMBL" id="CPZJ01000003">
    <property type="protein sequence ID" value="CNF35172.1"/>
    <property type="molecule type" value="Genomic_DNA"/>
</dbReference>
<dbReference type="InterPro" id="IPR055903">
    <property type="entry name" value="DUF7480"/>
</dbReference>
<name>A0A0T9LXG1_YERIN</name>
<sequence length="125" mass="14178">MKYYPSETASTYMNGDSVCFFIPNAQDYQPVFISINLRSAPPKEGTFTDEPNLTIIDGKLCIPPSFYHLPDTSTGPFIVQLVIESKDKGNHPRHFVLGFEMLNRRAYDVPLTKREYDEPSVASKI</sequence>
<accession>A0A0T9LXG1</accession>
<organism evidence="2 3">
    <name type="scientific">Yersinia intermedia</name>
    <dbReference type="NCBI Taxonomy" id="631"/>
    <lineage>
        <taxon>Bacteria</taxon>
        <taxon>Pseudomonadati</taxon>
        <taxon>Pseudomonadota</taxon>
        <taxon>Gammaproteobacteria</taxon>
        <taxon>Enterobacterales</taxon>
        <taxon>Yersiniaceae</taxon>
        <taxon>Yersinia</taxon>
    </lineage>
</organism>
<feature type="domain" description="DUF7480" evidence="1">
    <location>
        <begin position="7"/>
        <end position="101"/>
    </location>
</feature>
<proteinExistence type="predicted"/>
<dbReference type="NCBIfam" id="NF045617">
    <property type="entry name" value="mostly_LP"/>
    <property type="match status" value="1"/>
</dbReference>
<protein>
    <recommendedName>
        <fullName evidence="1">DUF7480 domain-containing protein</fullName>
    </recommendedName>
</protein>
<evidence type="ECO:0000313" key="2">
    <source>
        <dbReference type="EMBL" id="CNF35172.1"/>
    </source>
</evidence>
<dbReference type="AlphaFoldDB" id="A0A0T9LXG1"/>
<dbReference type="Proteomes" id="UP000038750">
    <property type="component" value="Unassembled WGS sequence"/>
</dbReference>
<evidence type="ECO:0000313" key="3">
    <source>
        <dbReference type="Proteomes" id="UP000038750"/>
    </source>
</evidence>